<dbReference type="Gene3D" id="1.10.1040.10">
    <property type="entry name" value="N-(1-d-carboxylethyl)-l-norvaline Dehydrogenase, domain 2"/>
    <property type="match status" value="1"/>
</dbReference>
<gene>
    <name evidence="6" type="ORF">GA0061102_101869</name>
</gene>
<name>A0A1C3VVC6_9HYPH</name>
<dbReference type="AlphaFoldDB" id="A0A1C3VVC6"/>
<dbReference type="Proteomes" id="UP000199435">
    <property type="component" value="Unassembled WGS sequence"/>
</dbReference>
<dbReference type="PANTHER" id="PTHR43580">
    <property type="entry name" value="OXIDOREDUCTASE GLYR1-RELATED"/>
    <property type="match status" value="1"/>
</dbReference>
<dbReference type="OrthoDB" id="9812907at2"/>
<dbReference type="InterPro" id="IPR002204">
    <property type="entry name" value="3-OH-isobutyrate_DH-rel_CS"/>
</dbReference>
<dbReference type="SUPFAM" id="SSF51735">
    <property type="entry name" value="NAD(P)-binding Rossmann-fold domains"/>
    <property type="match status" value="1"/>
</dbReference>
<dbReference type="InterPro" id="IPR015815">
    <property type="entry name" value="HIBADH-related"/>
</dbReference>
<keyword evidence="7" id="KW-1185">Reference proteome</keyword>
<dbReference type="InterPro" id="IPR013328">
    <property type="entry name" value="6PGD_dom2"/>
</dbReference>
<dbReference type="InterPro" id="IPR036291">
    <property type="entry name" value="NAD(P)-bd_dom_sf"/>
</dbReference>
<evidence type="ECO:0000256" key="1">
    <source>
        <dbReference type="ARBA" id="ARBA00023002"/>
    </source>
</evidence>
<feature type="domain" description="3-hydroxyisobutyrate dehydrogenase-like NAD-binding" evidence="5">
    <location>
        <begin position="165"/>
        <end position="281"/>
    </location>
</feature>
<feature type="domain" description="6-phosphogluconate dehydrogenase NADP-binding" evidence="4">
    <location>
        <begin position="2"/>
        <end position="160"/>
    </location>
</feature>
<keyword evidence="1" id="KW-0560">Oxidoreductase</keyword>
<dbReference type="InterPro" id="IPR008927">
    <property type="entry name" value="6-PGluconate_DH-like_C_sf"/>
</dbReference>
<evidence type="ECO:0000313" key="7">
    <source>
        <dbReference type="Proteomes" id="UP000199435"/>
    </source>
</evidence>
<keyword evidence="2" id="KW-0520">NAD</keyword>
<dbReference type="Gene3D" id="3.40.50.720">
    <property type="entry name" value="NAD(P)-binding Rossmann-like Domain"/>
    <property type="match status" value="1"/>
</dbReference>
<dbReference type="GO" id="GO:0016491">
    <property type="term" value="F:oxidoreductase activity"/>
    <property type="evidence" value="ECO:0007669"/>
    <property type="project" value="UniProtKB-KW"/>
</dbReference>
<dbReference type="PANTHER" id="PTHR43580:SF2">
    <property type="entry name" value="CYTOKINE-LIKE NUCLEAR FACTOR N-PAC"/>
    <property type="match status" value="1"/>
</dbReference>
<evidence type="ECO:0000259" key="5">
    <source>
        <dbReference type="Pfam" id="PF14833"/>
    </source>
</evidence>
<accession>A0A1C3VVC6</accession>
<dbReference type="Pfam" id="PF14833">
    <property type="entry name" value="NAD_binding_11"/>
    <property type="match status" value="1"/>
</dbReference>
<evidence type="ECO:0000256" key="3">
    <source>
        <dbReference type="PIRSR" id="PIRSR000103-1"/>
    </source>
</evidence>
<evidence type="ECO:0000256" key="2">
    <source>
        <dbReference type="ARBA" id="ARBA00023027"/>
    </source>
</evidence>
<dbReference type="RefSeq" id="WP_092850697.1">
    <property type="nucleotide sequence ID" value="NZ_FMAH01000018.1"/>
</dbReference>
<feature type="active site" evidence="3">
    <location>
        <position position="170"/>
    </location>
</feature>
<dbReference type="EMBL" id="FMAH01000018">
    <property type="protein sequence ID" value="SCB31575.1"/>
    <property type="molecule type" value="Genomic_DNA"/>
</dbReference>
<sequence length="293" mass="30015">MKVGFIGLGQMGSAMAANLIKAGHEVTVYNRSRDKAEALVGEGAKVGATVAEACGGKAVFTMLAHDDALSAVVHGDGGVLASLGQGAVHISASTISVAMSERLTKEHAAAGQRFVSAPVFGRPEAAAAAKLFVAAAGTPDAIQSVMPLFEAIGQRSFVLGEEPKAANLVKLSGNFLIAAVIESLGEAMALVEKGGVDRHAYLDLLTSTLFNAPVYKTYGGLIADRKFKPAGFTAPLGQKDVRLALAAGEALNVPLPLASLLRDRFLTLLAHGGEELDWSAIGALAAKDAGLAE</sequence>
<dbReference type="Pfam" id="PF03446">
    <property type="entry name" value="NAD_binding_2"/>
    <property type="match status" value="1"/>
</dbReference>
<dbReference type="InterPro" id="IPR006115">
    <property type="entry name" value="6PGDH_NADP-bd"/>
</dbReference>
<dbReference type="PIRSF" id="PIRSF000103">
    <property type="entry name" value="HIBADH"/>
    <property type="match status" value="1"/>
</dbReference>
<protein>
    <submittedName>
        <fullName evidence="6">3-hydroxyisobutyrate dehydrogenase</fullName>
    </submittedName>
</protein>
<dbReference type="GO" id="GO:0050661">
    <property type="term" value="F:NADP binding"/>
    <property type="evidence" value="ECO:0007669"/>
    <property type="project" value="InterPro"/>
</dbReference>
<dbReference type="GO" id="GO:0016054">
    <property type="term" value="P:organic acid catabolic process"/>
    <property type="evidence" value="ECO:0007669"/>
    <property type="project" value="UniProtKB-ARBA"/>
</dbReference>
<dbReference type="GO" id="GO:0051287">
    <property type="term" value="F:NAD binding"/>
    <property type="evidence" value="ECO:0007669"/>
    <property type="project" value="InterPro"/>
</dbReference>
<dbReference type="SUPFAM" id="SSF48179">
    <property type="entry name" value="6-phosphogluconate dehydrogenase C-terminal domain-like"/>
    <property type="match status" value="1"/>
</dbReference>
<dbReference type="InterPro" id="IPR051265">
    <property type="entry name" value="HIBADH-related_NP60_sf"/>
</dbReference>
<evidence type="ECO:0000313" key="6">
    <source>
        <dbReference type="EMBL" id="SCB31575.1"/>
    </source>
</evidence>
<evidence type="ECO:0000259" key="4">
    <source>
        <dbReference type="Pfam" id="PF03446"/>
    </source>
</evidence>
<dbReference type="STRING" id="411945.GA0061102_101869"/>
<dbReference type="InterPro" id="IPR029154">
    <property type="entry name" value="HIBADH-like_NADP-bd"/>
</dbReference>
<organism evidence="6 7">
    <name type="scientific">Rhizobium miluonense</name>
    <dbReference type="NCBI Taxonomy" id="411945"/>
    <lineage>
        <taxon>Bacteria</taxon>
        <taxon>Pseudomonadati</taxon>
        <taxon>Pseudomonadota</taxon>
        <taxon>Alphaproteobacteria</taxon>
        <taxon>Hyphomicrobiales</taxon>
        <taxon>Rhizobiaceae</taxon>
        <taxon>Rhizobium/Agrobacterium group</taxon>
        <taxon>Rhizobium</taxon>
    </lineage>
</organism>
<dbReference type="PROSITE" id="PS00895">
    <property type="entry name" value="3_HYDROXYISOBUT_DH"/>
    <property type="match status" value="1"/>
</dbReference>
<reference evidence="7" key="1">
    <citation type="submission" date="2016-08" db="EMBL/GenBank/DDBJ databases">
        <authorList>
            <person name="Varghese N."/>
            <person name="Submissions Spin"/>
        </authorList>
    </citation>
    <scope>NUCLEOTIDE SEQUENCE [LARGE SCALE GENOMIC DNA]</scope>
    <source>
        <strain evidence="7">HAMBI 2971</strain>
    </source>
</reference>
<proteinExistence type="predicted"/>